<comment type="caution">
    <text evidence="3">The sequence shown here is derived from an EMBL/GenBank/DDBJ whole genome shotgun (WGS) entry which is preliminary data.</text>
</comment>
<evidence type="ECO:0000313" key="3">
    <source>
        <dbReference type="EMBL" id="MFC7203621.1"/>
    </source>
</evidence>
<dbReference type="InterPro" id="IPR036873">
    <property type="entry name" value="Rhodanese-like_dom_sf"/>
</dbReference>
<evidence type="ECO:0000259" key="2">
    <source>
        <dbReference type="PROSITE" id="PS50206"/>
    </source>
</evidence>
<dbReference type="GO" id="GO:0046872">
    <property type="term" value="F:metal ion binding"/>
    <property type="evidence" value="ECO:0007669"/>
    <property type="project" value="UniProtKB-KW"/>
</dbReference>
<dbReference type="PROSITE" id="PS50206">
    <property type="entry name" value="RHODANESE_3"/>
    <property type="match status" value="1"/>
</dbReference>
<dbReference type="InterPro" id="IPR036866">
    <property type="entry name" value="RibonucZ/Hydroxyglut_hydro"/>
</dbReference>
<organism evidence="3 4">
    <name type="scientific">Haloferax namakaokahaiae</name>
    <dbReference type="NCBI Taxonomy" id="1748331"/>
    <lineage>
        <taxon>Archaea</taxon>
        <taxon>Methanobacteriati</taxon>
        <taxon>Methanobacteriota</taxon>
        <taxon>Stenosarchaea group</taxon>
        <taxon>Halobacteria</taxon>
        <taxon>Halobacteriales</taxon>
        <taxon>Haloferacaceae</taxon>
        <taxon>Haloferax</taxon>
    </lineage>
</organism>
<dbReference type="SUPFAM" id="SSF52821">
    <property type="entry name" value="Rhodanese/Cell cycle control phosphatase"/>
    <property type="match status" value="1"/>
</dbReference>
<gene>
    <name evidence="3" type="ORF">ACFQJC_08850</name>
</gene>
<name>A0ABD5ZEN6_9EURY</name>
<dbReference type="InterPro" id="IPR051682">
    <property type="entry name" value="Mito_Persulfide_Diox"/>
</dbReference>
<dbReference type="PANTHER" id="PTHR43084">
    <property type="entry name" value="PERSULFIDE DIOXYGENASE ETHE1"/>
    <property type="match status" value="1"/>
</dbReference>
<dbReference type="InterPro" id="IPR001763">
    <property type="entry name" value="Rhodanese-like_dom"/>
</dbReference>
<proteinExistence type="predicted"/>
<dbReference type="Gene3D" id="3.40.250.10">
    <property type="entry name" value="Rhodanese-like domain"/>
    <property type="match status" value="1"/>
</dbReference>
<dbReference type="SMART" id="SM00849">
    <property type="entry name" value="Lactamase_B"/>
    <property type="match status" value="1"/>
</dbReference>
<protein>
    <submittedName>
        <fullName evidence="3">MBL fold metallo-hydrolase</fullName>
    </submittedName>
</protein>
<evidence type="ECO:0000256" key="1">
    <source>
        <dbReference type="ARBA" id="ARBA00022723"/>
    </source>
</evidence>
<dbReference type="SMART" id="SM00450">
    <property type="entry name" value="RHOD"/>
    <property type="match status" value="1"/>
</dbReference>
<dbReference type="AlphaFoldDB" id="A0ABD5ZEN6"/>
<dbReference type="CDD" id="cd07724">
    <property type="entry name" value="POD-like_MBL-fold"/>
    <property type="match status" value="1"/>
</dbReference>
<dbReference type="RefSeq" id="WP_390222959.1">
    <property type="nucleotide sequence ID" value="NZ_JBHTAA010000005.1"/>
</dbReference>
<dbReference type="EMBL" id="JBHTAA010000005">
    <property type="protein sequence ID" value="MFC7203621.1"/>
    <property type="molecule type" value="Genomic_DNA"/>
</dbReference>
<evidence type="ECO:0000313" key="4">
    <source>
        <dbReference type="Proteomes" id="UP001596481"/>
    </source>
</evidence>
<keyword evidence="4" id="KW-1185">Reference proteome</keyword>
<dbReference type="InterPro" id="IPR001279">
    <property type="entry name" value="Metallo-B-lactamas"/>
</dbReference>
<dbReference type="Gene3D" id="3.60.15.10">
    <property type="entry name" value="Ribonuclease Z/Hydroxyacylglutathione hydrolase-like"/>
    <property type="match status" value="1"/>
</dbReference>
<dbReference type="Pfam" id="PF00753">
    <property type="entry name" value="Lactamase_B"/>
    <property type="match status" value="1"/>
</dbReference>
<dbReference type="PANTHER" id="PTHR43084:SF1">
    <property type="entry name" value="PERSULFIDE DIOXYGENASE ETHE1, MITOCHONDRIAL"/>
    <property type="match status" value="1"/>
</dbReference>
<feature type="domain" description="Rhodanese" evidence="2">
    <location>
        <begin position="12"/>
        <end position="113"/>
    </location>
</feature>
<dbReference type="InterPro" id="IPR044528">
    <property type="entry name" value="POD-like_MBL-fold"/>
</dbReference>
<keyword evidence="1" id="KW-0479">Metal-binding</keyword>
<accession>A0ABD5ZEN6</accession>
<sequence length="393" mass="42174">MTPETLAARLRRGDPTTVLDVRNRDEFEEWHIDGPSVDATQLPAIQFTQAEIRGTVAELADRFRDASEPVVVVCAEGRASDHVAALLEEEGVAAENLETGMDGWARVYQSVELDCDDATVVQYQRPSSGCLAYLVVEGDEAVVIDPLRAFADRYVADARSRGADLVAALDTHVHADHVSGIHRLAERVNAVATLPVGAVERGLESNARLLEDGETLTVGECDISAVASPGHTSEMTAYRVGDLLFVGDSLFLDSVARPDLEDGDDGAPALARQLHQTLTERYASFPDDVRIAPGHYSGRTLPTETGAYVATLGTLRERLSALSMDEAEFLAFVLDEMPPRPANYEQIIDVNLGREPLSDDEAFAVELGPNNCAVAGTETEFESGAGDAAAHGS</sequence>
<dbReference type="Proteomes" id="UP001596481">
    <property type="component" value="Unassembled WGS sequence"/>
</dbReference>
<dbReference type="Pfam" id="PF00581">
    <property type="entry name" value="Rhodanese"/>
    <property type="match status" value="1"/>
</dbReference>
<reference evidence="3 4" key="1">
    <citation type="journal article" date="2019" name="Int. J. Syst. Evol. Microbiol.">
        <title>The Global Catalogue of Microorganisms (GCM) 10K type strain sequencing project: providing services to taxonomists for standard genome sequencing and annotation.</title>
        <authorList>
            <consortium name="The Broad Institute Genomics Platform"/>
            <consortium name="The Broad Institute Genome Sequencing Center for Infectious Disease"/>
            <person name="Wu L."/>
            <person name="Ma J."/>
        </authorList>
    </citation>
    <scope>NUCLEOTIDE SEQUENCE [LARGE SCALE GENOMIC DNA]</scope>
    <source>
        <strain evidence="3 4">DSM 29988</strain>
    </source>
</reference>
<dbReference type="SUPFAM" id="SSF56281">
    <property type="entry name" value="Metallo-hydrolase/oxidoreductase"/>
    <property type="match status" value="1"/>
</dbReference>